<accession>A0A1T5BMK7</accession>
<evidence type="ECO:0000259" key="2">
    <source>
        <dbReference type="Pfam" id="PF00582"/>
    </source>
</evidence>
<dbReference type="Gene3D" id="3.40.50.12370">
    <property type="match status" value="1"/>
</dbReference>
<sequence length="276" mass="31708">MEKILVATDLSARSTSAIQFAYKLSQLKGATLIIVHVYHLLKPKSWRPHRFENYRQVRREFILTKLNKFLDRIFSSIEAPAVNFEIDLQMNPNIVTTILRCVAKHKCTCICHGIQGRGRLKKTIGASANKIIAKSPVPVISVPSFYKTKTIDSICYASDMNNYQKEIKKIVEFVKILNVEIKLLHVVFPREIMLKATLLEARLFKRVGVVVKVKYALRTSANTLIEDIDLAIRKIRPSLVVFFINKSKHYLNSILYSSTTEELALFRKIPILTYKK</sequence>
<gene>
    <name evidence="3" type="ORF">SAMN05660841_00802</name>
</gene>
<feature type="domain" description="UspA" evidence="2">
    <location>
        <begin position="2"/>
        <end position="143"/>
    </location>
</feature>
<dbReference type="PANTHER" id="PTHR46268:SF6">
    <property type="entry name" value="UNIVERSAL STRESS PROTEIN UP12"/>
    <property type="match status" value="1"/>
</dbReference>
<evidence type="ECO:0000256" key="1">
    <source>
        <dbReference type="ARBA" id="ARBA00008791"/>
    </source>
</evidence>
<evidence type="ECO:0000313" key="4">
    <source>
        <dbReference type="Proteomes" id="UP000190150"/>
    </source>
</evidence>
<protein>
    <submittedName>
        <fullName evidence="3">Nucleotide-binding universal stress protein, UspA family</fullName>
    </submittedName>
</protein>
<comment type="similarity">
    <text evidence="1">Belongs to the universal stress protein A family.</text>
</comment>
<dbReference type="InterPro" id="IPR006015">
    <property type="entry name" value="Universal_stress_UspA"/>
</dbReference>
<organism evidence="3 4">
    <name type="scientific">Sphingobacterium nematocida</name>
    <dbReference type="NCBI Taxonomy" id="1513896"/>
    <lineage>
        <taxon>Bacteria</taxon>
        <taxon>Pseudomonadati</taxon>
        <taxon>Bacteroidota</taxon>
        <taxon>Sphingobacteriia</taxon>
        <taxon>Sphingobacteriales</taxon>
        <taxon>Sphingobacteriaceae</taxon>
        <taxon>Sphingobacterium</taxon>
    </lineage>
</organism>
<dbReference type="AlphaFoldDB" id="A0A1T5BMK7"/>
<dbReference type="InterPro" id="IPR006016">
    <property type="entry name" value="UspA"/>
</dbReference>
<dbReference type="CDD" id="cd00293">
    <property type="entry name" value="USP-like"/>
    <property type="match status" value="1"/>
</dbReference>
<dbReference type="Pfam" id="PF00582">
    <property type="entry name" value="Usp"/>
    <property type="match status" value="1"/>
</dbReference>
<dbReference type="RefSeq" id="WP_079641417.1">
    <property type="nucleotide sequence ID" value="NZ_FUZF01000002.1"/>
</dbReference>
<proteinExistence type="inferred from homology"/>
<dbReference type="PRINTS" id="PR01438">
    <property type="entry name" value="UNVRSLSTRESS"/>
</dbReference>
<dbReference type="STRING" id="1513896.SAMN05660841_00802"/>
<reference evidence="4" key="1">
    <citation type="submission" date="2017-02" db="EMBL/GenBank/DDBJ databases">
        <authorList>
            <person name="Varghese N."/>
            <person name="Submissions S."/>
        </authorList>
    </citation>
    <scope>NUCLEOTIDE SEQUENCE [LARGE SCALE GENOMIC DNA]</scope>
    <source>
        <strain evidence="4">DSM 24091</strain>
    </source>
</reference>
<dbReference type="PANTHER" id="PTHR46268">
    <property type="entry name" value="STRESS RESPONSE PROTEIN NHAX"/>
    <property type="match status" value="1"/>
</dbReference>
<evidence type="ECO:0000313" key="3">
    <source>
        <dbReference type="EMBL" id="SKB48337.1"/>
    </source>
</evidence>
<dbReference type="SUPFAM" id="SSF52402">
    <property type="entry name" value="Adenine nucleotide alpha hydrolases-like"/>
    <property type="match status" value="1"/>
</dbReference>
<keyword evidence="4" id="KW-1185">Reference proteome</keyword>
<dbReference type="Proteomes" id="UP000190150">
    <property type="component" value="Unassembled WGS sequence"/>
</dbReference>
<name>A0A1T5BMK7_9SPHI</name>
<dbReference type="EMBL" id="FUZF01000002">
    <property type="protein sequence ID" value="SKB48337.1"/>
    <property type="molecule type" value="Genomic_DNA"/>
</dbReference>
<dbReference type="OrthoDB" id="9788959at2"/>